<dbReference type="EMBL" id="LANU01000001">
    <property type="protein sequence ID" value="KJV65992.1"/>
    <property type="molecule type" value="Genomic_DNA"/>
</dbReference>
<dbReference type="PATRIC" id="fig|1359167.3.peg.174"/>
<evidence type="ECO:0000313" key="6">
    <source>
        <dbReference type="EMBL" id="KJV65992.1"/>
    </source>
</evidence>
<dbReference type="CDD" id="cd05333">
    <property type="entry name" value="BKR_SDR_c"/>
    <property type="match status" value="1"/>
</dbReference>
<keyword evidence="5" id="KW-0275">Fatty acid biosynthesis</keyword>
<dbReference type="UniPathway" id="UPA00094"/>
<proteinExistence type="inferred from homology"/>
<dbReference type="InterPro" id="IPR002347">
    <property type="entry name" value="SDR_fam"/>
</dbReference>
<keyword evidence="5" id="KW-0444">Lipid biosynthesis</keyword>
<dbReference type="Proteomes" id="UP000033546">
    <property type="component" value="Unassembled WGS sequence"/>
</dbReference>
<dbReference type="FunFam" id="3.40.50.720:FF:000173">
    <property type="entry name" value="3-oxoacyl-[acyl-carrier protein] reductase"/>
    <property type="match status" value="1"/>
</dbReference>
<comment type="subunit">
    <text evidence="5">Homotetramer.</text>
</comment>
<comment type="similarity">
    <text evidence="1 5">Belongs to the short-chain dehydrogenases/reductases (SDR) family.</text>
</comment>
<gene>
    <name evidence="6" type="primary">fabG</name>
    <name evidence="6" type="ORF">EMUCRT_0180</name>
</gene>
<organism evidence="6 7">
    <name type="scientific">Ehrlichia cf. muris str. EmCRT</name>
    <dbReference type="NCBI Taxonomy" id="1359167"/>
    <lineage>
        <taxon>Bacteria</taxon>
        <taxon>Pseudomonadati</taxon>
        <taxon>Pseudomonadota</taxon>
        <taxon>Alphaproteobacteria</taxon>
        <taxon>Rickettsiales</taxon>
        <taxon>Anaplasmataceae</taxon>
        <taxon>Ehrlichia</taxon>
    </lineage>
</organism>
<dbReference type="PRINTS" id="PR00081">
    <property type="entry name" value="GDHRDH"/>
</dbReference>
<keyword evidence="2 5" id="KW-0560">Oxidoreductase</keyword>
<dbReference type="Gene3D" id="3.40.50.720">
    <property type="entry name" value="NAD(P)-binding Rossmann-like Domain"/>
    <property type="match status" value="1"/>
</dbReference>
<protein>
    <recommendedName>
        <fullName evidence="5">3-oxoacyl-[acyl-carrier-protein] reductase</fullName>
        <ecNumber evidence="5">1.1.1.100</ecNumber>
    </recommendedName>
</protein>
<evidence type="ECO:0000256" key="5">
    <source>
        <dbReference type="RuleBase" id="RU366074"/>
    </source>
</evidence>
<keyword evidence="5" id="KW-0276">Fatty acid metabolism</keyword>
<dbReference type="SUPFAM" id="SSF51735">
    <property type="entry name" value="NAD(P)-binding Rossmann-fold domains"/>
    <property type="match status" value="1"/>
</dbReference>
<dbReference type="InterPro" id="IPR011284">
    <property type="entry name" value="3oxo_ACP_reduc"/>
</dbReference>
<keyword evidence="4 5" id="KW-0521">NADP</keyword>
<dbReference type="PROSITE" id="PS00061">
    <property type="entry name" value="ADH_SHORT"/>
    <property type="match status" value="1"/>
</dbReference>
<dbReference type="EC" id="1.1.1.100" evidence="5"/>
<dbReference type="NCBIfam" id="NF005559">
    <property type="entry name" value="PRK07231.1"/>
    <property type="match status" value="1"/>
</dbReference>
<evidence type="ECO:0000256" key="4">
    <source>
        <dbReference type="PIRSR" id="PIRSR611284-2"/>
    </source>
</evidence>
<comment type="catalytic activity">
    <reaction evidence="5">
        <text>a (3R)-hydroxyacyl-[ACP] + NADP(+) = a 3-oxoacyl-[ACP] + NADPH + H(+)</text>
        <dbReference type="Rhea" id="RHEA:17397"/>
        <dbReference type="Rhea" id="RHEA-COMP:9916"/>
        <dbReference type="Rhea" id="RHEA-COMP:9945"/>
        <dbReference type="ChEBI" id="CHEBI:15378"/>
        <dbReference type="ChEBI" id="CHEBI:57783"/>
        <dbReference type="ChEBI" id="CHEBI:58349"/>
        <dbReference type="ChEBI" id="CHEBI:78776"/>
        <dbReference type="ChEBI" id="CHEBI:78827"/>
        <dbReference type="EC" id="1.1.1.100"/>
    </reaction>
</comment>
<comment type="pathway">
    <text evidence="5">Lipid metabolism; fatty acid biosynthesis.</text>
</comment>
<dbReference type="InterPro" id="IPR050259">
    <property type="entry name" value="SDR"/>
</dbReference>
<dbReference type="PANTHER" id="PTHR42879">
    <property type="entry name" value="3-OXOACYL-(ACYL-CARRIER-PROTEIN) REDUCTASE"/>
    <property type="match status" value="1"/>
</dbReference>
<name>A0A0F3NE52_9RICK</name>
<accession>A0A0F3NE52</accession>
<dbReference type="RefSeq" id="WP_045804573.1">
    <property type="nucleotide sequence ID" value="NZ_LANU01000001.1"/>
</dbReference>
<keyword evidence="5" id="KW-0443">Lipid metabolism</keyword>
<comment type="caution">
    <text evidence="6">The sequence shown here is derived from an EMBL/GenBank/DDBJ whole genome shotgun (WGS) entry which is preliminary data.</text>
</comment>
<dbReference type="PANTHER" id="PTHR42879:SF2">
    <property type="entry name" value="3-OXOACYL-[ACYL-CARRIER-PROTEIN] REDUCTASE FABG"/>
    <property type="match status" value="1"/>
</dbReference>
<dbReference type="GO" id="GO:0051287">
    <property type="term" value="F:NAD binding"/>
    <property type="evidence" value="ECO:0007669"/>
    <property type="project" value="UniProtKB-UniRule"/>
</dbReference>
<dbReference type="NCBIfam" id="TIGR01830">
    <property type="entry name" value="3oxo_ACP_reduc"/>
    <property type="match status" value="1"/>
</dbReference>
<feature type="active site" description="Proton acceptor" evidence="3">
    <location>
        <position position="155"/>
    </location>
</feature>
<dbReference type="GO" id="GO:0004316">
    <property type="term" value="F:3-oxoacyl-[acyl-carrier-protein] reductase (NADPH) activity"/>
    <property type="evidence" value="ECO:0007669"/>
    <property type="project" value="UniProtKB-UniRule"/>
</dbReference>
<feature type="binding site" evidence="4">
    <location>
        <position position="90"/>
    </location>
    <ligand>
        <name>NADP(+)</name>
        <dbReference type="ChEBI" id="CHEBI:58349"/>
    </ligand>
</feature>
<feature type="binding site" evidence="4">
    <location>
        <position position="188"/>
    </location>
    <ligand>
        <name>NADP(+)</name>
        <dbReference type="ChEBI" id="CHEBI:58349"/>
    </ligand>
</feature>
<evidence type="ECO:0000256" key="3">
    <source>
        <dbReference type="PIRSR" id="PIRSR611284-1"/>
    </source>
</evidence>
<sequence length="248" mass="26523">MFNLSQKRFLITGASGGIGKAITKTLSAAGATLCISGTKESVLQEIAKQSSSTDSIIHTLPCDLTNDEQINGLIDNACKIMSGIDGIVCNAGITLDKLTLRTSDEDWHKVINTNLTTTFKLNRNACRSMLKNNQGRIINISSIIAFTGNPGQTSYAASKAAIIAMSKSIAKEFASRNITVNCIAPGFIATSMTDVLSEEQRNNIIANIPMRRIGTPEEVAAAVLFLASDESKYITGQTLHVNGGMLMY</sequence>
<evidence type="ECO:0000256" key="1">
    <source>
        <dbReference type="ARBA" id="ARBA00006484"/>
    </source>
</evidence>
<dbReference type="Pfam" id="PF13561">
    <property type="entry name" value="adh_short_C2"/>
    <property type="match status" value="1"/>
</dbReference>
<dbReference type="GO" id="GO:0006633">
    <property type="term" value="P:fatty acid biosynthetic process"/>
    <property type="evidence" value="ECO:0007669"/>
    <property type="project" value="UniProtKB-UniPathway"/>
</dbReference>
<dbReference type="AlphaFoldDB" id="A0A0F3NE52"/>
<reference evidence="6 7" key="1">
    <citation type="submission" date="2015-02" db="EMBL/GenBank/DDBJ databases">
        <title>Genome Sequencing of Rickettsiales.</title>
        <authorList>
            <person name="Daugherty S.C."/>
            <person name="Su Q."/>
            <person name="Abolude K."/>
            <person name="Beier-Sexton M."/>
            <person name="Carlyon J.A."/>
            <person name="Carter R."/>
            <person name="Day N.P."/>
            <person name="Dumler S.J."/>
            <person name="Dyachenko V."/>
            <person name="Godinez A."/>
            <person name="Kurtti T.J."/>
            <person name="Lichay M."/>
            <person name="Mullins K.E."/>
            <person name="Ott S."/>
            <person name="Pappas-Brown V."/>
            <person name="Paris D.H."/>
            <person name="Patel P."/>
            <person name="Richards A.L."/>
            <person name="Sadzewicz L."/>
            <person name="Sears K."/>
            <person name="Seidman D."/>
            <person name="Sengamalay N."/>
            <person name="Stenos J."/>
            <person name="Tallon L.J."/>
            <person name="Vincent G."/>
            <person name="Fraser C.M."/>
            <person name="Munderloh U."/>
            <person name="Dunning-Hotopp J.C."/>
        </authorList>
    </citation>
    <scope>NUCLEOTIDE SEQUENCE [LARGE SCALE GENOMIC DNA]</scope>
    <source>
        <strain evidence="6 7">EmCRT</strain>
    </source>
</reference>
<dbReference type="PRINTS" id="PR00080">
    <property type="entry name" value="SDRFAMILY"/>
</dbReference>
<dbReference type="InterPro" id="IPR036291">
    <property type="entry name" value="NAD(P)-bd_dom_sf"/>
</dbReference>
<evidence type="ECO:0000313" key="7">
    <source>
        <dbReference type="Proteomes" id="UP000033546"/>
    </source>
</evidence>
<dbReference type="NCBIfam" id="NF009466">
    <property type="entry name" value="PRK12826.1-2"/>
    <property type="match status" value="1"/>
</dbReference>
<feature type="binding site" evidence="4">
    <location>
        <position position="38"/>
    </location>
    <ligand>
        <name>NADP(+)</name>
        <dbReference type="ChEBI" id="CHEBI:58349"/>
    </ligand>
</feature>
<evidence type="ECO:0000256" key="2">
    <source>
        <dbReference type="ARBA" id="ARBA00023002"/>
    </source>
</evidence>
<feature type="binding site" evidence="4">
    <location>
        <begin position="155"/>
        <end position="159"/>
    </location>
    <ligand>
        <name>NADP(+)</name>
        <dbReference type="ChEBI" id="CHEBI:58349"/>
    </ligand>
</feature>
<comment type="function">
    <text evidence="5">Catalyzes the NADPH-dependent reduction of beta-ketoacyl-ACP substrates to beta-hydroxyacyl-ACP products, the first reductive step in the elongation cycle of fatty acid biosynthesis.</text>
</comment>
<dbReference type="InterPro" id="IPR020904">
    <property type="entry name" value="Sc_DH/Rdtase_CS"/>
</dbReference>